<dbReference type="Gene3D" id="3.90.1530.10">
    <property type="entry name" value="Conserved hypothetical protein from pyrococcus furiosus pfu- 392566-001, ParB domain"/>
    <property type="match status" value="1"/>
</dbReference>
<evidence type="ECO:0008006" key="3">
    <source>
        <dbReference type="Google" id="ProtNLM"/>
    </source>
</evidence>
<dbReference type="Gene3D" id="1.10.8.10">
    <property type="entry name" value="DNA helicase RuvA subunit, C-terminal domain"/>
    <property type="match status" value="1"/>
</dbReference>
<reference evidence="1 2" key="1">
    <citation type="submission" date="2019-10" db="EMBL/GenBank/DDBJ databases">
        <title>New genus of Silvanigrellaceae.</title>
        <authorList>
            <person name="Pitt A."/>
            <person name="Hahn M.W."/>
        </authorList>
    </citation>
    <scope>NUCLEOTIDE SEQUENCE [LARGE SCALE GENOMIC DNA]</scope>
    <source>
        <strain evidence="1 2">33A1-SZDP</strain>
    </source>
</reference>
<dbReference type="InterPro" id="IPR014956">
    <property type="entry name" value="ParBc_2"/>
</dbReference>
<dbReference type="RefSeq" id="WP_152213429.1">
    <property type="nucleotide sequence ID" value="NZ_WFLN01000008.1"/>
</dbReference>
<name>A0A833JC55_9BACT</name>
<comment type="caution">
    <text evidence="1">The sequence shown here is derived from an EMBL/GenBank/DDBJ whole genome shotgun (WGS) entry which is preliminary data.</text>
</comment>
<dbReference type="PROSITE" id="PS51257">
    <property type="entry name" value="PROKAR_LIPOPROTEIN"/>
    <property type="match status" value="1"/>
</dbReference>
<proteinExistence type="predicted"/>
<accession>A0A833JC55</accession>
<dbReference type="Proteomes" id="UP000442694">
    <property type="component" value="Unassembled WGS sequence"/>
</dbReference>
<evidence type="ECO:0000313" key="2">
    <source>
        <dbReference type="Proteomes" id="UP000442694"/>
    </source>
</evidence>
<protein>
    <recommendedName>
        <fullName evidence="3">ParB-like nuclease</fullName>
    </recommendedName>
</protein>
<dbReference type="Pfam" id="PF08857">
    <property type="entry name" value="ParBc_2"/>
    <property type="match status" value="1"/>
</dbReference>
<dbReference type="SUPFAM" id="SSF110849">
    <property type="entry name" value="ParB/Sulfiredoxin"/>
    <property type="match status" value="1"/>
</dbReference>
<evidence type="ECO:0000313" key="1">
    <source>
        <dbReference type="EMBL" id="KAB8029088.1"/>
    </source>
</evidence>
<gene>
    <name evidence="1" type="ORF">GCL57_11145</name>
</gene>
<keyword evidence="2" id="KW-1185">Reference proteome</keyword>
<dbReference type="CDD" id="cd16390">
    <property type="entry name" value="ParB_N_Srx_like"/>
    <property type="match status" value="1"/>
</dbReference>
<sequence>MHTVARGLISVSIVGISFLLLGSCINPENRIVKNSKFTKTQCLDPQSKKVQYFPKCSELSKPNEVCSLSIEDLLPTQFTYGDSYVLDIKKRFTGNPLKAQEFICSKPPSVVIGPKSARGFYLTDGHHRMKLVEKLMKENSNIFTILVKIDKNILENSADMDRDVFWQEMLLNNDVYLKDKGVERTPNELPKNIFSVKNDPYRSLAGLIADDKSKFCFDPSLSSYGNFAEFYWSDFFRNVHGLENYTDDHDFETVKKSIQNYRIPGTNDVVNICHLPQAKNLPGYVK</sequence>
<dbReference type="EMBL" id="WFLN01000008">
    <property type="protein sequence ID" value="KAB8029088.1"/>
    <property type="molecule type" value="Genomic_DNA"/>
</dbReference>
<organism evidence="1 2">
    <name type="scientific">Fluviispira multicolorata</name>
    <dbReference type="NCBI Taxonomy" id="2654512"/>
    <lineage>
        <taxon>Bacteria</taxon>
        <taxon>Pseudomonadati</taxon>
        <taxon>Bdellovibrionota</taxon>
        <taxon>Oligoflexia</taxon>
        <taxon>Silvanigrellales</taxon>
        <taxon>Silvanigrellaceae</taxon>
        <taxon>Fluviispira</taxon>
    </lineage>
</organism>
<dbReference type="AlphaFoldDB" id="A0A833JC55"/>
<dbReference type="InterPro" id="IPR036086">
    <property type="entry name" value="ParB/Sulfiredoxin_sf"/>
</dbReference>